<dbReference type="EMBL" id="CAJVCH010440490">
    <property type="protein sequence ID" value="CAG7819130.1"/>
    <property type="molecule type" value="Genomic_DNA"/>
</dbReference>
<reference evidence="1" key="1">
    <citation type="submission" date="2021-06" db="EMBL/GenBank/DDBJ databases">
        <authorList>
            <person name="Hodson N. C."/>
            <person name="Mongue J. A."/>
            <person name="Jaron S. K."/>
        </authorList>
    </citation>
    <scope>NUCLEOTIDE SEQUENCE</scope>
</reference>
<name>A0A8J2PLA9_9HEXA</name>
<comment type="caution">
    <text evidence="1">The sequence shown here is derived from an EMBL/GenBank/DDBJ whole genome shotgun (WGS) entry which is preliminary data.</text>
</comment>
<gene>
    <name evidence="1" type="ORF">AFUS01_LOCUS29600</name>
</gene>
<protein>
    <submittedName>
        <fullName evidence="1">Uncharacterized protein</fullName>
    </submittedName>
</protein>
<proteinExistence type="predicted"/>
<sequence>MDPLSFPCSPFLLTEASQH</sequence>
<dbReference type="Proteomes" id="UP000708208">
    <property type="component" value="Unassembled WGS sequence"/>
</dbReference>
<dbReference type="AlphaFoldDB" id="A0A8J2PLA9"/>
<organism evidence="1 2">
    <name type="scientific">Allacma fusca</name>
    <dbReference type="NCBI Taxonomy" id="39272"/>
    <lineage>
        <taxon>Eukaryota</taxon>
        <taxon>Metazoa</taxon>
        <taxon>Ecdysozoa</taxon>
        <taxon>Arthropoda</taxon>
        <taxon>Hexapoda</taxon>
        <taxon>Collembola</taxon>
        <taxon>Symphypleona</taxon>
        <taxon>Sminthuridae</taxon>
        <taxon>Allacma</taxon>
    </lineage>
</organism>
<evidence type="ECO:0000313" key="1">
    <source>
        <dbReference type="EMBL" id="CAG7819130.1"/>
    </source>
</evidence>
<keyword evidence="2" id="KW-1185">Reference proteome</keyword>
<evidence type="ECO:0000313" key="2">
    <source>
        <dbReference type="Proteomes" id="UP000708208"/>
    </source>
</evidence>
<feature type="non-terminal residue" evidence="1">
    <location>
        <position position="1"/>
    </location>
</feature>
<accession>A0A8J2PLA9</accession>